<sequence length="1616" mass="176547">MPFHKRSVEPQNFCRLKTGPVASGAGHSHSELESWSVFGKQLGTSLNNVSCTTLKNILQQLADVSRHACSIFLEIQSEAASVIHRSAALQRRLDTLQHTVRKLDHKKIRISVSSLDEESKWTVHYTAPWHQQENVFLPGSRPPCVEELHCQAKVNLKTVLRECDKLQKDGFCVSQYYSQGPTFSSPLLTDSDGQLDQVEIEKKKKSSETSAEEEKLVYSFRPQTPLLNNISDINNHNSWSKCLPLPTPEEKMRQEAQSVTTDIVPINITGENFDRQASFRRTIINTDTIIRRSKRVKRRKTITGVPDNIKRELANNEQTENRSQSIYTTDQYSTLGSIKHLVTCESGCQTDDIKNPPPSMRRIRSQKGHGVTTQMANMSLSSSGSIPNMSDCNGAVSTHQLNASLQGFHSLPRQGARICLQKLEANCSSSPYLAVSGSTSSLPYQVTRQNVSPDSQHMSDFRKNTYVSSRSNEFHAFQNESHNAASGYMDSIHSSSTSSLNAGIVLQDSRNHSSVHSSQSFDTEEAPLYPIPTCPSEQPFSSSETSCSASSSCCQSPASLHMASETQSQCSMLDGRNCSSSSVCEESDMPEGSIPNYSTLTTDHWKYKPSSVDQCTSRCSTYSSNVCNSLEHSPRKTDSWLSVYNEGFYSSIHLVPEYKSYSHGCINKAEDAGQNLYECKEHHSHEDRVSLHSNHSVTRSISLRKTKKPPLPPRRTDSLQRKPQQKTNHNEKVLKEQLISSLNESLKSHGASFSGQMSFSGLEDSWGLGLRSQSSVSVASSGMSAPAAVCPTTPTHSDSSSQHSEYSESWDFYMDFPRSCSDHGQSFQITRPVLTKENSRGLDHNLIPSTACNKTGKKSKVSSSPDKVQLLTSPSSGYSSQSITPTAGTPVTSLMRVKSPSGRPKPKVPERKSSLRSSVSPYSTSLSSNSSESVRSLPTPPPLPQILPGLVIPQSSSAIPMPSLIKTSVSPIMPLSSPLSMSPLPEPSTIPEKCQTFISSSSNSPSPTSEASSLMLIENKMSHPQLPPPPPLPISSNIHTQSFTPPLPGTGFQTVTILKATNSSIVLDTMKKENELPTNSRQSDRPAGNERPVISAQALQRVQLRPIKLMKLENIFTDIITTVCGSKNQDHNKMPRTSTDKLVETEVDQIVPDSVCPLQNGIETTDLPSKKLTPTKLAPNTTVLPKPVSSTNSSENILESPHGSGPLSTSPASSSVLQSTVTPCASIGTLHDQRSPISPEKKSNHSLISPPILHQSASNGLVQFEGTDLTMSLEPETLHSTSLADAVNQYENQLHLEFDVKSDSQHSTSVSPQRHSLSSEISSDSLSDPQLTNLTFDDQDIGLCDLDIGLSDKGIADDSLSSSSGSVNFKEEDNYENDAVFDSGTDSSSPTFSSTGEDIEEMMTPTCPRTIDDLFAAIHRSKRKVLGRCDSEEERSRGFISPPVTPTSFSPSIARMPRQISHSQRRLRRSNTSNDSFKALLLKKGSRSEPGFRMSATEMLKCTDPRLQRSTAEASSPFSTPCTSPGRSRKASEEWARTEGALPRFSPSLSHSKYGRSSTPPCAASSRYNSRSRIPSGPMTVICEKEGELTESVDCCNIPFPVSLSSSGTVCAQGST</sequence>
<name>A0AAD5AJ76_SILAS</name>
<feature type="compositionally biased region" description="Basic and acidic residues" evidence="1">
    <location>
        <begin position="1231"/>
        <end position="1243"/>
    </location>
</feature>
<dbReference type="Proteomes" id="UP001205998">
    <property type="component" value="Unassembled WGS sequence"/>
</dbReference>
<feature type="compositionally biased region" description="Polar residues" evidence="1">
    <location>
        <begin position="1178"/>
        <end position="1197"/>
    </location>
</feature>
<organism evidence="2 3">
    <name type="scientific">Silurus asotus</name>
    <name type="common">Amur catfish</name>
    <name type="synonym">Parasilurus asotus</name>
    <dbReference type="NCBI Taxonomy" id="30991"/>
    <lineage>
        <taxon>Eukaryota</taxon>
        <taxon>Metazoa</taxon>
        <taxon>Chordata</taxon>
        <taxon>Craniata</taxon>
        <taxon>Vertebrata</taxon>
        <taxon>Euteleostomi</taxon>
        <taxon>Actinopterygii</taxon>
        <taxon>Neopterygii</taxon>
        <taxon>Teleostei</taxon>
        <taxon>Ostariophysi</taxon>
        <taxon>Siluriformes</taxon>
        <taxon>Siluridae</taxon>
        <taxon>Silurus</taxon>
    </lineage>
</organism>
<evidence type="ECO:0000256" key="1">
    <source>
        <dbReference type="SAM" id="MobiDB-lite"/>
    </source>
</evidence>
<feature type="region of interest" description="Disordered" evidence="1">
    <location>
        <begin position="840"/>
        <end position="941"/>
    </location>
</feature>
<dbReference type="GO" id="GO:0030154">
    <property type="term" value="P:cell differentiation"/>
    <property type="evidence" value="ECO:0007669"/>
    <property type="project" value="TreeGrafter"/>
</dbReference>
<feature type="compositionally biased region" description="Polar residues" evidence="1">
    <location>
        <begin position="1547"/>
        <end position="1571"/>
    </location>
</feature>
<dbReference type="InterPro" id="IPR024845">
    <property type="entry name" value="NHS-like"/>
</dbReference>
<proteinExistence type="predicted"/>
<feature type="region of interest" description="Disordered" evidence="1">
    <location>
        <begin position="684"/>
        <end position="731"/>
    </location>
</feature>
<feature type="region of interest" description="Disordered" evidence="1">
    <location>
        <begin position="1378"/>
        <end position="1397"/>
    </location>
</feature>
<feature type="region of interest" description="Disordered" evidence="1">
    <location>
        <begin position="511"/>
        <end position="537"/>
    </location>
</feature>
<feature type="region of interest" description="Disordered" evidence="1">
    <location>
        <begin position="1301"/>
        <end position="1328"/>
    </location>
</feature>
<feature type="compositionally biased region" description="Low complexity" evidence="1">
    <location>
        <begin position="1316"/>
        <end position="1328"/>
    </location>
</feature>
<keyword evidence="3" id="KW-1185">Reference proteome</keyword>
<dbReference type="PANTHER" id="PTHR23039:SF3">
    <property type="entry name" value="NHS-LIKE PROTEIN 1"/>
    <property type="match status" value="1"/>
</dbReference>
<feature type="compositionally biased region" description="Polar residues" evidence="1">
    <location>
        <begin position="1508"/>
        <end position="1526"/>
    </location>
</feature>
<reference evidence="2" key="1">
    <citation type="submission" date="2018-07" db="EMBL/GenBank/DDBJ databases">
        <title>Comparative genomics of catfishes provides insights into carnivory and benthic adaptation.</title>
        <authorList>
            <person name="Zhang Y."/>
            <person name="Wang D."/>
            <person name="Peng Z."/>
            <person name="Zheng S."/>
            <person name="Shao F."/>
            <person name="Tao W."/>
        </authorList>
    </citation>
    <scope>NUCLEOTIDE SEQUENCE</scope>
    <source>
        <strain evidence="2">Chongqing</strain>
    </source>
</reference>
<evidence type="ECO:0000313" key="3">
    <source>
        <dbReference type="Proteomes" id="UP001205998"/>
    </source>
</evidence>
<feature type="region of interest" description="Disordered" evidence="1">
    <location>
        <begin position="1159"/>
        <end position="1252"/>
    </location>
</feature>
<evidence type="ECO:0000313" key="2">
    <source>
        <dbReference type="EMBL" id="KAI5616805.1"/>
    </source>
</evidence>
<feature type="region of interest" description="Disordered" evidence="1">
    <location>
        <begin position="1071"/>
        <end position="1092"/>
    </location>
</feature>
<feature type="compositionally biased region" description="Polar residues" evidence="1">
    <location>
        <begin position="691"/>
        <end position="701"/>
    </location>
</feature>
<accession>A0AAD5AJ76</accession>
<feature type="compositionally biased region" description="Low complexity" evidence="1">
    <location>
        <begin position="915"/>
        <end position="937"/>
    </location>
</feature>
<feature type="compositionally biased region" description="Low complexity" evidence="1">
    <location>
        <begin position="1203"/>
        <end position="1221"/>
    </location>
</feature>
<dbReference type="Gene3D" id="1.20.5.340">
    <property type="match status" value="1"/>
</dbReference>
<feature type="region of interest" description="Disordered" evidence="1">
    <location>
        <begin position="1508"/>
        <end position="1571"/>
    </location>
</feature>
<dbReference type="EMBL" id="MU551716">
    <property type="protein sequence ID" value="KAI5616805.1"/>
    <property type="molecule type" value="Genomic_DNA"/>
</dbReference>
<protein>
    <submittedName>
        <fullName evidence="2">NHS-like protein 1 isoform X2</fullName>
    </submittedName>
</protein>
<feature type="compositionally biased region" description="Polar residues" evidence="1">
    <location>
        <begin position="1305"/>
        <end position="1315"/>
    </location>
</feature>
<feature type="region of interest" description="Disordered" evidence="1">
    <location>
        <begin position="784"/>
        <end position="803"/>
    </location>
</feature>
<comment type="caution">
    <text evidence="2">The sequence shown here is derived from an EMBL/GenBank/DDBJ whole genome shotgun (WGS) entry which is preliminary data.</text>
</comment>
<dbReference type="Pfam" id="PF15273">
    <property type="entry name" value="NHS"/>
    <property type="match status" value="2"/>
</dbReference>
<gene>
    <name evidence="2" type="ORF">C0J50_23734</name>
</gene>
<feature type="compositionally biased region" description="Polar residues" evidence="1">
    <location>
        <begin position="870"/>
        <end position="892"/>
    </location>
</feature>
<dbReference type="PANTHER" id="PTHR23039">
    <property type="entry name" value="NANCE-HORAN SYNDROME PROTEIN"/>
    <property type="match status" value="1"/>
</dbReference>
<feature type="compositionally biased region" description="Low complexity" evidence="1">
    <location>
        <begin position="1381"/>
        <end position="1396"/>
    </location>
</feature>